<accession>A0A2P2J9J8</accession>
<protein>
    <submittedName>
        <fullName evidence="1">Uncharacterized protein</fullName>
    </submittedName>
</protein>
<dbReference type="EMBL" id="GGEC01009683">
    <property type="protein sequence ID" value="MBW90166.1"/>
    <property type="molecule type" value="Transcribed_RNA"/>
</dbReference>
<reference evidence="1" key="1">
    <citation type="submission" date="2018-02" db="EMBL/GenBank/DDBJ databases">
        <title>Rhizophora mucronata_Transcriptome.</title>
        <authorList>
            <person name="Meera S.P."/>
            <person name="Sreeshan A."/>
            <person name="Augustine A."/>
        </authorList>
    </citation>
    <scope>NUCLEOTIDE SEQUENCE</scope>
    <source>
        <tissue evidence="1">Leaf</tissue>
    </source>
</reference>
<proteinExistence type="predicted"/>
<organism evidence="1">
    <name type="scientific">Rhizophora mucronata</name>
    <name type="common">Asiatic mangrove</name>
    <dbReference type="NCBI Taxonomy" id="61149"/>
    <lineage>
        <taxon>Eukaryota</taxon>
        <taxon>Viridiplantae</taxon>
        <taxon>Streptophyta</taxon>
        <taxon>Embryophyta</taxon>
        <taxon>Tracheophyta</taxon>
        <taxon>Spermatophyta</taxon>
        <taxon>Magnoliopsida</taxon>
        <taxon>eudicotyledons</taxon>
        <taxon>Gunneridae</taxon>
        <taxon>Pentapetalae</taxon>
        <taxon>rosids</taxon>
        <taxon>fabids</taxon>
        <taxon>Malpighiales</taxon>
        <taxon>Rhizophoraceae</taxon>
        <taxon>Rhizophora</taxon>
    </lineage>
</organism>
<sequence length="73" mass="8742">MVPKRLYSGRVSYKETINIDKVYRIKHMDMQLNQIPNQAIESLSHIDMPDYLFFMINDEYANFPCKMSVSYKM</sequence>
<name>A0A2P2J9J8_RHIMU</name>
<dbReference type="AlphaFoldDB" id="A0A2P2J9J8"/>
<evidence type="ECO:0000313" key="1">
    <source>
        <dbReference type="EMBL" id="MBW90166.1"/>
    </source>
</evidence>